<sequence>MRNNVSLKWNIRWRFTNSKNKRVYYEQVASFIRKEFERGNYPEGYRMPSIRKLARYLGISIYQVETAYANLISSNEVLYTDGNMGTFMFENKTIKESSLVNEKGILAKLPFHTQNLFIPNTAQKLNIITLGSTYPYGPLETLKKLKDGYLLKDSKGLKAPGQYLFPEVFRTLKQRNLLSSDQQLCIVPSGKALYTVLESLIRPGAIVVSVSPEDVLAIETFFHLHIHSLFTGADEEGMLLESLDAICRKHPVQAVFLRPVLDFMGFSCLSSERINRLIRLAERYKFWILMMDEDHEFSSFCLLRINDLMNSGYMIYISNLSKLCRVFHEIGLVAGPVDFIAALKKNSKKHFIGWDRYMERSIVSLYSSPAIKSDINKINIKCNSGSYALNTIFHNYFIQDSQLVIPKAGTFALVFFRPAIASLMVEPLRKTELYCQEENSLYRVGKPLDVLRISLCITNWKILESVFQNIKDSITQQVSLFDHGSVRTVNWNVP</sequence>
<protein>
    <recommendedName>
        <fullName evidence="6">HTH gntR-type domain-containing protein</fullName>
    </recommendedName>
</protein>
<keyword evidence="8" id="KW-1185">Reference proteome</keyword>
<dbReference type="GO" id="GO:0003700">
    <property type="term" value="F:DNA-binding transcription factor activity"/>
    <property type="evidence" value="ECO:0007669"/>
    <property type="project" value="InterPro"/>
</dbReference>
<dbReference type="InterPro" id="IPR036390">
    <property type="entry name" value="WH_DNA-bd_sf"/>
</dbReference>
<keyword evidence="3" id="KW-0805">Transcription regulation</keyword>
<dbReference type="InterPro" id="IPR015421">
    <property type="entry name" value="PyrdxlP-dep_Trfase_major"/>
</dbReference>
<dbReference type="InterPro" id="IPR000524">
    <property type="entry name" value="Tscrpt_reg_HTH_GntR"/>
</dbReference>
<dbReference type="PANTHER" id="PTHR46577">
    <property type="entry name" value="HTH-TYPE TRANSCRIPTIONAL REGULATORY PROTEIN GABR"/>
    <property type="match status" value="1"/>
</dbReference>
<dbReference type="RefSeq" id="WP_069379084.1">
    <property type="nucleotide sequence ID" value="NZ_CP017141.1"/>
</dbReference>
<dbReference type="Gene3D" id="3.90.1150.10">
    <property type="entry name" value="Aspartate Aminotransferase, domain 1"/>
    <property type="match status" value="1"/>
</dbReference>
<keyword evidence="5" id="KW-0804">Transcription</keyword>
<dbReference type="InterPro" id="IPR036388">
    <property type="entry name" value="WH-like_DNA-bd_sf"/>
</dbReference>
<keyword evidence="4" id="KW-0238">DNA-binding</keyword>
<dbReference type="OrthoDB" id="763200at2"/>
<dbReference type="PANTHER" id="PTHR46577:SF1">
    <property type="entry name" value="HTH-TYPE TRANSCRIPTIONAL REGULATORY PROTEIN GABR"/>
    <property type="match status" value="1"/>
</dbReference>
<dbReference type="InterPro" id="IPR015422">
    <property type="entry name" value="PyrdxlP-dep_Trfase_small"/>
</dbReference>
<evidence type="ECO:0000256" key="3">
    <source>
        <dbReference type="ARBA" id="ARBA00023015"/>
    </source>
</evidence>
<evidence type="ECO:0000313" key="8">
    <source>
        <dbReference type="Proteomes" id="UP000094313"/>
    </source>
</evidence>
<dbReference type="PROSITE" id="PS50949">
    <property type="entry name" value="HTH_GNTR"/>
    <property type="match status" value="1"/>
</dbReference>
<name>A0A1D7QFG2_9SPHI</name>
<dbReference type="SUPFAM" id="SSF53383">
    <property type="entry name" value="PLP-dependent transferases"/>
    <property type="match status" value="1"/>
</dbReference>
<comment type="similarity">
    <text evidence="1">In the C-terminal section; belongs to the class-I pyridoxal-phosphate-dependent aminotransferase family.</text>
</comment>
<evidence type="ECO:0000256" key="1">
    <source>
        <dbReference type="ARBA" id="ARBA00005384"/>
    </source>
</evidence>
<evidence type="ECO:0000256" key="5">
    <source>
        <dbReference type="ARBA" id="ARBA00023163"/>
    </source>
</evidence>
<dbReference type="Gene3D" id="3.40.640.10">
    <property type="entry name" value="Type I PLP-dependent aspartate aminotransferase-like (Major domain)"/>
    <property type="match status" value="1"/>
</dbReference>
<evidence type="ECO:0000313" key="7">
    <source>
        <dbReference type="EMBL" id="AOM77394.1"/>
    </source>
</evidence>
<dbReference type="GO" id="GO:0003677">
    <property type="term" value="F:DNA binding"/>
    <property type="evidence" value="ECO:0007669"/>
    <property type="project" value="UniProtKB-KW"/>
</dbReference>
<dbReference type="AlphaFoldDB" id="A0A1D7QFG2"/>
<evidence type="ECO:0000256" key="4">
    <source>
        <dbReference type="ARBA" id="ARBA00023125"/>
    </source>
</evidence>
<proteinExistence type="inferred from homology"/>
<dbReference type="InterPro" id="IPR015424">
    <property type="entry name" value="PyrdxlP-dep_Trfase"/>
</dbReference>
<dbReference type="Proteomes" id="UP000094313">
    <property type="component" value="Chromosome"/>
</dbReference>
<dbReference type="KEGG" id="psty:BFS30_09580"/>
<evidence type="ECO:0000259" key="6">
    <source>
        <dbReference type="PROSITE" id="PS50949"/>
    </source>
</evidence>
<dbReference type="InterPro" id="IPR051446">
    <property type="entry name" value="HTH_trans_reg/aminotransferase"/>
</dbReference>
<dbReference type="EMBL" id="CP017141">
    <property type="protein sequence ID" value="AOM77394.1"/>
    <property type="molecule type" value="Genomic_DNA"/>
</dbReference>
<accession>A0A1D7QFG2</accession>
<dbReference type="SUPFAM" id="SSF46785">
    <property type="entry name" value="Winged helix' DNA-binding domain"/>
    <property type="match status" value="1"/>
</dbReference>
<keyword evidence="2" id="KW-0663">Pyridoxal phosphate</keyword>
<dbReference type="Gene3D" id="1.10.10.10">
    <property type="entry name" value="Winged helix-like DNA-binding domain superfamily/Winged helix DNA-binding domain"/>
    <property type="match status" value="1"/>
</dbReference>
<reference evidence="7 8" key="1">
    <citation type="submission" date="2016-08" db="EMBL/GenBank/DDBJ databases">
        <authorList>
            <person name="Seilhamer J.J."/>
        </authorList>
    </citation>
    <scope>NUCLEOTIDE SEQUENCE [LARGE SCALE GENOMIC DNA]</scope>
    <source>
        <strain evidence="7 8">DX4</strain>
    </source>
</reference>
<evidence type="ECO:0000256" key="2">
    <source>
        <dbReference type="ARBA" id="ARBA00022898"/>
    </source>
</evidence>
<gene>
    <name evidence="7" type="ORF">BFS30_09580</name>
</gene>
<feature type="domain" description="HTH gntR-type" evidence="6">
    <location>
        <begin position="22"/>
        <end position="91"/>
    </location>
</feature>
<organism evidence="7 8">
    <name type="scientific">Pedobacter steynii</name>
    <dbReference type="NCBI Taxonomy" id="430522"/>
    <lineage>
        <taxon>Bacteria</taxon>
        <taxon>Pseudomonadati</taxon>
        <taxon>Bacteroidota</taxon>
        <taxon>Sphingobacteriia</taxon>
        <taxon>Sphingobacteriales</taxon>
        <taxon>Sphingobacteriaceae</taxon>
        <taxon>Pedobacter</taxon>
    </lineage>
</organism>